<dbReference type="EMBL" id="JBHTIB010000014">
    <property type="protein sequence ID" value="MFD0836850.1"/>
    <property type="molecule type" value="Genomic_DNA"/>
</dbReference>
<dbReference type="InterPro" id="IPR014922">
    <property type="entry name" value="YdhG-like"/>
</dbReference>
<feature type="domain" description="YdhG-like" evidence="1">
    <location>
        <begin position="28"/>
        <end position="131"/>
    </location>
</feature>
<organism evidence="2 3">
    <name type="scientific">Mariniflexile aquimaris</name>
    <dbReference type="NCBI Taxonomy" id="881009"/>
    <lineage>
        <taxon>Bacteria</taxon>
        <taxon>Pseudomonadati</taxon>
        <taxon>Bacteroidota</taxon>
        <taxon>Flavobacteriia</taxon>
        <taxon>Flavobacteriales</taxon>
        <taxon>Flavobacteriaceae</taxon>
        <taxon>Mariniflexile</taxon>
    </lineage>
</organism>
<dbReference type="SUPFAM" id="SSF159888">
    <property type="entry name" value="YdhG-like"/>
    <property type="match status" value="1"/>
</dbReference>
<keyword evidence="3" id="KW-1185">Reference proteome</keyword>
<evidence type="ECO:0000313" key="3">
    <source>
        <dbReference type="Proteomes" id="UP001597011"/>
    </source>
</evidence>
<evidence type="ECO:0000313" key="2">
    <source>
        <dbReference type="EMBL" id="MFD0836850.1"/>
    </source>
</evidence>
<dbReference type="RefSeq" id="WP_379943220.1">
    <property type="nucleotide sequence ID" value="NZ_JBHTIB010000014.1"/>
</dbReference>
<dbReference type="Pfam" id="PF08818">
    <property type="entry name" value="DUF1801"/>
    <property type="match status" value="1"/>
</dbReference>
<proteinExistence type="predicted"/>
<evidence type="ECO:0000259" key="1">
    <source>
        <dbReference type="Pfam" id="PF08818"/>
    </source>
</evidence>
<reference evidence="3" key="1">
    <citation type="journal article" date="2019" name="Int. J. Syst. Evol. Microbiol.">
        <title>The Global Catalogue of Microorganisms (GCM) 10K type strain sequencing project: providing services to taxonomists for standard genome sequencing and annotation.</title>
        <authorList>
            <consortium name="The Broad Institute Genomics Platform"/>
            <consortium name="The Broad Institute Genome Sequencing Center for Infectious Disease"/>
            <person name="Wu L."/>
            <person name="Ma J."/>
        </authorList>
    </citation>
    <scope>NUCLEOTIDE SEQUENCE [LARGE SCALE GENOMIC DNA]</scope>
    <source>
        <strain evidence="3">CCUG 60529</strain>
    </source>
</reference>
<comment type="caution">
    <text evidence="2">The sequence shown here is derived from an EMBL/GenBank/DDBJ whole genome shotgun (WGS) entry which is preliminary data.</text>
</comment>
<dbReference type="Proteomes" id="UP001597011">
    <property type="component" value="Unassembled WGS sequence"/>
</dbReference>
<sequence length="145" mass="16840">MSVNSKIRLLSNPKVKEVFNAYPDAVKTKLLHLRDLVINTANQIEGLETLEETLKWGEPSYLTKYGSTLRMDWKPKNPNQYAMYFKCTSKLVPTFKTIFKNQFNYEGTRAIVFNLNEDIPETELKQCILLALTYKKRKYLPLLGA</sequence>
<accession>A0ABW3BUM0</accession>
<name>A0ABW3BUM0_9FLAO</name>
<gene>
    <name evidence="2" type="ORF">ACFQ0I_13815</name>
</gene>
<protein>
    <submittedName>
        <fullName evidence="2">DUF1801 domain-containing protein</fullName>
    </submittedName>
</protein>